<name>A0ABQ8JVJ7_DERPT</name>
<evidence type="ECO:0000313" key="1">
    <source>
        <dbReference type="EMBL" id="KAH9426599.1"/>
    </source>
</evidence>
<dbReference type="Proteomes" id="UP000887458">
    <property type="component" value="Unassembled WGS sequence"/>
</dbReference>
<keyword evidence="2" id="KW-1185">Reference proteome</keyword>
<reference evidence="1 2" key="2">
    <citation type="journal article" date="2022" name="Mol. Biol. Evol.">
        <title>Comparative Genomics Reveals Insights into the Divergent Evolution of Astigmatic Mites and Household Pest Adaptations.</title>
        <authorList>
            <person name="Xiong Q."/>
            <person name="Wan A.T."/>
            <person name="Liu X."/>
            <person name="Fung C.S."/>
            <person name="Xiao X."/>
            <person name="Malainual N."/>
            <person name="Hou J."/>
            <person name="Wang L."/>
            <person name="Wang M."/>
            <person name="Yang K.Y."/>
            <person name="Cui Y."/>
            <person name="Leung E.L."/>
            <person name="Nong W."/>
            <person name="Shin S.K."/>
            <person name="Au S.W."/>
            <person name="Jeong K.Y."/>
            <person name="Chew F.T."/>
            <person name="Hui J.H."/>
            <person name="Leung T.F."/>
            <person name="Tungtrongchitr A."/>
            <person name="Zhong N."/>
            <person name="Liu Z."/>
            <person name="Tsui S.K."/>
        </authorList>
    </citation>
    <scope>NUCLEOTIDE SEQUENCE [LARGE SCALE GENOMIC DNA]</scope>
    <source>
        <strain evidence="1">Derp</strain>
    </source>
</reference>
<sequence length="203" mass="21575">MSVCLFTAGVSPVACANSRFFVGFGYGSLMYHSRNNVRVLSLKQCVFCSPSHIVRGNGNFFRTRYLSTGPNGRPHSFLFNSAQFGCATGNDHKNRPNRSISPLSSRVSQTAATCPTVKFNVEFPDEFDVVDDDDDDCDCDACDVAANPPTIAPFAIADADSAAKAAAPRPSAVIPCRCVAVDPNGPPIPPTPPPNDANAFSLV</sequence>
<reference evidence="1 2" key="1">
    <citation type="journal article" date="2018" name="J. Allergy Clin. Immunol.">
        <title>High-quality assembly of Dermatophagoides pteronyssinus genome and transcriptome reveals a wide range of novel allergens.</title>
        <authorList>
            <person name="Liu X.Y."/>
            <person name="Yang K.Y."/>
            <person name="Wang M.Q."/>
            <person name="Kwok J.S."/>
            <person name="Zeng X."/>
            <person name="Yang Z."/>
            <person name="Xiao X.J."/>
            <person name="Lau C.P."/>
            <person name="Li Y."/>
            <person name="Huang Z.M."/>
            <person name="Ba J.G."/>
            <person name="Yim A.K."/>
            <person name="Ouyang C.Y."/>
            <person name="Ngai S.M."/>
            <person name="Chan T.F."/>
            <person name="Leung E.L."/>
            <person name="Liu L."/>
            <person name="Liu Z.G."/>
            <person name="Tsui S.K."/>
        </authorList>
    </citation>
    <scope>NUCLEOTIDE SEQUENCE [LARGE SCALE GENOMIC DNA]</scope>
    <source>
        <strain evidence="1">Derp</strain>
    </source>
</reference>
<organism evidence="1 2">
    <name type="scientific">Dermatophagoides pteronyssinus</name>
    <name type="common">European house dust mite</name>
    <dbReference type="NCBI Taxonomy" id="6956"/>
    <lineage>
        <taxon>Eukaryota</taxon>
        <taxon>Metazoa</taxon>
        <taxon>Ecdysozoa</taxon>
        <taxon>Arthropoda</taxon>
        <taxon>Chelicerata</taxon>
        <taxon>Arachnida</taxon>
        <taxon>Acari</taxon>
        <taxon>Acariformes</taxon>
        <taxon>Sarcoptiformes</taxon>
        <taxon>Astigmata</taxon>
        <taxon>Psoroptidia</taxon>
        <taxon>Analgoidea</taxon>
        <taxon>Pyroglyphidae</taxon>
        <taxon>Dermatophagoidinae</taxon>
        <taxon>Dermatophagoides</taxon>
    </lineage>
</organism>
<gene>
    <name evidence="1" type="ORF">DERP_002698</name>
</gene>
<comment type="caution">
    <text evidence="1">The sequence shown here is derived from an EMBL/GenBank/DDBJ whole genome shotgun (WGS) entry which is preliminary data.</text>
</comment>
<dbReference type="EMBL" id="NJHN03000008">
    <property type="protein sequence ID" value="KAH9426599.1"/>
    <property type="molecule type" value="Genomic_DNA"/>
</dbReference>
<proteinExistence type="predicted"/>
<evidence type="ECO:0000313" key="2">
    <source>
        <dbReference type="Proteomes" id="UP000887458"/>
    </source>
</evidence>
<accession>A0ABQ8JVJ7</accession>
<protein>
    <submittedName>
        <fullName evidence="1">Uncharacterized protein</fullName>
    </submittedName>
</protein>